<keyword evidence="3" id="KW-0732">Signal</keyword>
<reference evidence="5" key="1">
    <citation type="submission" date="2022-10" db="EMBL/GenBank/DDBJ databases">
        <title>The WGS of Solirubrobacter phytolaccae KCTC 29190.</title>
        <authorList>
            <person name="Jiang Z."/>
        </authorList>
    </citation>
    <scope>NUCLEOTIDE SEQUENCE</scope>
    <source>
        <strain evidence="5">KCTC 29190</strain>
    </source>
</reference>
<dbReference type="CDD" id="cd07185">
    <property type="entry name" value="OmpA_C-like"/>
    <property type="match status" value="1"/>
</dbReference>
<dbReference type="Gene3D" id="2.60.40.10">
    <property type="entry name" value="Immunoglobulins"/>
    <property type="match status" value="2"/>
</dbReference>
<evidence type="ECO:0000259" key="4">
    <source>
        <dbReference type="PROSITE" id="PS51123"/>
    </source>
</evidence>
<dbReference type="PROSITE" id="PS51257">
    <property type="entry name" value="PROKAR_LIPOPROTEIN"/>
    <property type="match status" value="1"/>
</dbReference>
<dbReference type="RefSeq" id="WP_270024109.1">
    <property type="nucleotide sequence ID" value="NZ_JAPDDP010000007.1"/>
</dbReference>
<evidence type="ECO:0000313" key="6">
    <source>
        <dbReference type="Proteomes" id="UP001147653"/>
    </source>
</evidence>
<dbReference type="GO" id="GO:0005975">
    <property type="term" value="P:carbohydrate metabolic process"/>
    <property type="evidence" value="ECO:0007669"/>
    <property type="project" value="UniProtKB-ARBA"/>
</dbReference>
<dbReference type="InterPro" id="IPR006665">
    <property type="entry name" value="OmpA-like"/>
</dbReference>
<organism evidence="5 6">
    <name type="scientific">Solirubrobacter phytolaccae</name>
    <dbReference type="NCBI Taxonomy" id="1404360"/>
    <lineage>
        <taxon>Bacteria</taxon>
        <taxon>Bacillati</taxon>
        <taxon>Actinomycetota</taxon>
        <taxon>Thermoleophilia</taxon>
        <taxon>Solirubrobacterales</taxon>
        <taxon>Solirubrobacteraceae</taxon>
        <taxon>Solirubrobacter</taxon>
    </lineage>
</organism>
<dbReference type="GO" id="GO:0016020">
    <property type="term" value="C:membrane"/>
    <property type="evidence" value="ECO:0007669"/>
    <property type="project" value="UniProtKB-UniRule"/>
</dbReference>
<dbReference type="PANTHER" id="PTHR34677:SF3">
    <property type="entry name" value="BACTERIAL IG-LIKE DOMAIN-CONTAINING PROTEIN"/>
    <property type="match status" value="1"/>
</dbReference>
<evidence type="ECO:0000256" key="2">
    <source>
        <dbReference type="SAM" id="MobiDB-lite"/>
    </source>
</evidence>
<dbReference type="EMBL" id="JAPDDP010000007">
    <property type="protein sequence ID" value="MDA0179803.1"/>
    <property type="molecule type" value="Genomic_DNA"/>
</dbReference>
<dbReference type="AlphaFoldDB" id="A0A9X3N516"/>
<dbReference type="InterPro" id="IPR036737">
    <property type="entry name" value="OmpA-like_sf"/>
</dbReference>
<proteinExistence type="predicted"/>
<gene>
    <name evidence="5" type="ORF">OJ997_05820</name>
</gene>
<dbReference type="Gene3D" id="3.30.1330.60">
    <property type="entry name" value="OmpA-like domain"/>
    <property type="match status" value="1"/>
</dbReference>
<sequence>MNRRLRLPGVLVALAAACLFAPSAASASHIQGGSINSEITANGHLKGLVTFLTSAYGSACIPGEPADEMPNIQITNPSGQTADIYPDGALTRCLPSVSTATGTIDVDLVAEFGSAANGVYTLKGTASARVNGIINAWDPMNGGEAIFSSRVTKTGTTPSSAPRINSAVANAVAKNYAFKQNLNGVDPDGSAVTYSSRATDPTGPKYDVVTIGANGVVSMTAPQTNAFNDGDFFSYTARVTDAAGDYSERDVLLTVTGNNAPPSIQGLPGSAIAATAGAGAQNTNFTATDPNVGQTVSLAVAAGAPAWVSLTAPAGNPANATLTVNPPGNVPAGTYAFNIDGVDSHPSVTLFASEPVAVTVTNAVPNTTVGTKPSAVTSANAANFTFSSDEGGVTYECKLDAGAWASCVSPKAYTNLAEGAHTFQVRATDAANQTDASPDSYTWTVDTTAPATPVIASAPSALAQSSTFTFTTPGGETAECQVDGGAWTACASPFVPAGLADGPHAFKLRMVDGAGNHSQPAEASWTLDTAAPAPPALIGAPEGTITAKTAQFTWTGENGGSFECSLDGAAFTSCASPLALTSVANGKHTFLVRQIDAAGNVGANRSIEWTVKDATKPTDDKPKAEDPKTDAPKTPTTPTTPAPAPAKVEAITGTSASVAVQGDTASVGCRVSGGTLSSCYVDVYAYDKADEAGVSVSDKAKASAAAAKKAKLVLIGRGHVKADAGDSAKRLAVDIELNAVGRRLVAEQITGINVVLKIEARTIEGPKLNTRTTAKLVPQTQLIVPESGLFASGSAKIAKSGTKLVKSLGDRLGKVKTVTCVGHTDSVGSDAANQQLGVARAKAVCAALKQHGARGKLVVESAGESRPRATNATDKGRALNRRVEISVRYR</sequence>
<dbReference type="PROSITE" id="PS51123">
    <property type="entry name" value="OMPA_2"/>
    <property type="match status" value="1"/>
</dbReference>
<evidence type="ECO:0000256" key="1">
    <source>
        <dbReference type="PROSITE-ProRule" id="PRU00473"/>
    </source>
</evidence>
<dbReference type="PANTHER" id="PTHR34677">
    <property type="match status" value="1"/>
</dbReference>
<feature type="signal peptide" evidence="3">
    <location>
        <begin position="1"/>
        <end position="27"/>
    </location>
</feature>
<comment type="caution">
    <text evidence="5">The sequence shown here is derived from an EMBL/GenBank/DDBJ whole genome shotgun (WGS) entry which is preliminary data.</text>
</comment>
<accession>A0A9X3N516</accession>
<feature type="compositionally biased region" description="Basic and acidic residues" evidence="2">
    <location>
        <begin position="611"/>
        <end position="631"/>
    </location>
</feature>
<dbReference type="InterPro" id="IPR013783">
    <property type="entry name" value="Ig-like_fold"/>
</dbReference>
<dbReference type="Proteomes" id="UP001147653">
    <property type="component" value="Unassembled WGS sequence"/>
</dbReference>
<keyword evidence="6" id="KW-1185">Reference proteome</keyword>
<evidence type="ECO:0000313" key="5">
    <source>
        <dbReference type="EMBL" id="MDA0179803.1"/>
    </source>
</evidence>
<evidence type="ECO:0000256" key="3">
    <source>
        <dbReference type="SAM" id="SignalP"/>
    </source>
</evidence>
<dbReference type="Pfam" id="PF00691">
    <property type="entry name" value="OmpA"/>
    <property type="match status" value="1"/>
</dbReference>
<feature type="region of interest" description="Disordered" evidence="2">
    <location>
        <begin position="611"/>
        <end position="645"/>
    </location>
</feature>
<name>A0A9X3N516_9ACTN</name>
<protein>
    <submittedName>
        <fullName evidence="5">OmpA family protein</fullName>
    </submittedName>
</protein>
<dbReference type="SUPFAM" id="SSF103088">
    <property type="entry name" value="OmpA-like"/>
    <property type="match status" value="1"/>
</dbReference>
<keyword evidence="1" id="KW-0472">Membrane</keyword>
<feature type="domain" description="OmpA-like" evidence="4">
    <location>
        <begin position="777"/>
        <end position="890"/>
    </location>
</feature>
<feature type="chain" id="PRO_5040726819" evidence="3">
    <location>
        <begin position="28"/>
        <end position="890"/>
    </location>
</feature>